<dbReference type="InterPro" id="IPR025139">
    <property type="entry name" value="DUF4062"/>
</dbReference>
<keyword evidence="3" id="KW-1185">Reference proteome</keyword>
<evidence type="ECO:0000313" key="3">
    <source>
        <dbReference type="Proteomes" id="UP000295124"/>
    </source>
</evidence>
<reference evidence="2 3" key="1">
    <citation type="submission" date="2019-03" db="EMBL/GenBank/DDBJ databases">
        <title>Draft genome sequences of novel Actinobacteria.</title>
        <authorList>
            <person name="Sahin N."/>
            <person name="Ay H."/>
            <person name="Saygin H."/>
        </authorList>
    </citation>
    <scope>NUCLEOTIDE SEQUENCE [LARGE SCALE GENOMIC DNA]</scope>
    <source>
        <strain evidence="2 3">JCM 13523</strain>
    </source>
</reference>
<evidence type="ECO:0000259" key="1">
    <source>
        <dbReference type="Pfam" id="PF13271"/>
    </source>
</evidence>
<comment type="caution">
    <text evidence="2">The sequence shown here is derived from an EMBL/GenBank/DDBJ whole genome shotgun (WGS) entry which is preliminary data.</text>
</comment>
<sequence length="370" mass="39767">MKVFISSVRRGLEEERDALPGLISAIGHTPLRFEDFSAQAVPSREACIAGVQAADAYLLLLGPNYGHRFEDTGQSPTHDEWIAATATGLPRLVYRKDGVDLEPDQEAFVRRIGDYRDGLFYDTFRTTHDLLTKVAAKIIELDRAPSPLEFAPLSGPVTVTWRSDYDARFSRTGSSPTALELHVVPIGQPSRSARQMMQLAETLPDRIREARLVAASEALDVIRAGDSLQVNFAEPIGRWREVQESKTIGIRVGADGQVSAWASLPRDGLGSILDPVRLPDQVADLLRLIGNLGVLGPAQIAIAAGVEPSTLVSVGRADGMPRQSARILMSGGPIRAVPDELVSASALSAGAAEVALAVSRRIVDAAEAVR</sequence>
<evidence type="ECO:0000313" key="2">
    <source>
        <dbReference type="EMBL" id="TDD50075.1"/>
    </source>
</evidence>
<feature type="domain" description="DUF4062" evidence="1">
    <location>
        <begin position="2"/>
        <end position="84"/>
    </location>
</feature>
<dbReference type="Pfam" id="PF13271">
    <property type="entry name" value="DUF4062"/>
    <property type="match status" value="1"/>
</dbReference>
<proteinExistence type="predicted"/>
<dbReference type="Proteomes" id="UP000295124">
    <property type="component" value="Unassembled WGS sequence"/>
</dbReference>
<dbReference type="RefSeq" id="WP_132173964.1">
    <property type="nucleotide sequence ID" value="NZ_SMKX01000124.1"/>
</dbReference>
<protein>
    <submittedName>
        <fullName evidence="2">DUF4062 domain-containing protein</fullName>
    </submittedName>
</protein>
<dbReference type="AlphaFoldDB" id="A0A4R4YX66"/>
<accession>A0A4R4YX66</accession>
<organism evidence="2 3">
    <name type="scientific">Kribbella antibiotica</name>
    <dbReference type="NCBI Taxonomy" id="190195"/>
    <lineage>
        <taxon>Bacteria</taxon>
        <taxon>Bacillati</taxon>
        <taxon>Actinomycetota</taxon>
        <taxon>Actinomycetes</taxon>
        <taxon>Propionibacteriales</taxon>
        <taxon>Kribbellaceae</taxon>
        <taxon>Kribbella</taxon>
    </lineage>
</organism>
<name>A0A4R4YX66_9ACTN</name>
<dbReference type="OrthoDB" id="135105at2"/>
<gene>
    <name evidence="2" type="ORF">E1263_31400</name>
</gene>
<dbReference type="EMBL" id="SMKX01000124">
    <property type="protein sequence ID" value="TDD50075.1"/>
    <property type="molecule type" value="Genomic_DNA"/>
</dbReference>